<accession>A0ABY0IJK0</accession>
<gene>
    <name evidence="1" type="ORF">DAY19_02465</name>
</gene>
<evidence type="ECO:0008006" key="3">
    <source>
        <dbReference type="Google" id="ProtNLM"/>
    </source>
</evidence>
<keyword evidence="2" id="KW-1185">Reference proteome</keyword>
<proteinExistence type="predicted"/>
<sequence>MVELEGILVNKIPYQDKHLIGNLLLRNGNKISVMFYGGQGGGKRKVSSVLQVGYLFKVSFGRIKDSFEIMTSKEHVEKWYHKNISHNPMAFYLLCFYCELTQSFAPQITQKDDLDLQERTHEGTFRLLSNAIFRLDAEVIKPTYDPNFELFIFLVKAMVELGIFPRTETCAISGVEISDDDYVSLSIEQGGFVHYDHLSPEEQRLISTDEGRELRSEMLRVASSKYLDCPKKLNISKSILNKLVNYICYHQHTTREHYKSLSLLL</sequence>
<dbReference type="InterPro" id="IPR003717">
    <property type="entry name" value="RecO"/>
</dbReference>
<dbReference type="PANTHER" id="PTHR33991">
    <property type="entry name" value="DNA REPAIR PROTEIN RECO"/>
    <property type="match status" value="1"/>
</dbReference>
<reference evidence="2" key="1">
    <citation type="journal article" date="2019" name="Int. J. Syst. Evol. Microbiol.">
        <title>Halobacteriovorax valvorus sp. nov., a novel prokaryotic predator isolated from coastal seawater of China.</title>
        <authorList>
            <person name="Chen M.-X."/>
        </authorList>
    </citation>
    <scope>NUCLEOTIDE SEQUENCE [LARGE SCALE GENOMIC DNA]</scope>
    <source>
        <strain evidence="2">BL9</strain>
    </source>
</reference>
<protein>
    <recommendedName>
        <fullName evidence="3">DNA repair protein RecO</fullName>
    </recommendedName>
</protein>
<dbReference type="Proteomes" id="UP000443582">
    <property type="component" value="Unassembled WGS sequence"/>
</dbReference>
<dbReference type="InterPro" id="IPR037278">
    <property type="entry name" value="ARFGAP/RecO"/>
</dbReference>
<evidence type="ECO:0000313" key="1">
    <source>
        <dbReference type="EMBL" id="RZF22655.1"/>
    </source>
</evidence>
<dbReference type="InterPro" id="IPR042242">
    <property type="entry name" value="RecO_C"/>
</dbReference>
<dbReference type="Gene3D" id="1.20.1440.120">
    <property type="entry name" value="Recombination protein O, C-terminal domain"/>
    <property type="match status" value="1"/>
</dbReference>
<dbReference type="SUPFAM" id="SSF57863">
    <property type="entry name" value="ArfGap/RecO-like zinc finger"/>
    <property type="match status" value="1"/>
</dbReference>
<dbReference type="EMBL" id="QDKL01000001">
    <property type="protein sequence ID" value="RZF22655.1"/>
    <property type="molecule type" value="Genomic_DNA"/>
</dbReference>
<organism evidence="1 2">
    <name type="scientific">Halobacteriovorax vibrionivorans</name>
    <dbReference type="NCBI Taxonomy" id="2152716"/>
    <lineage>
        <taxon>Bacteria</taxon>
        <taxon>Pseudomonadati</taxon>
        <taxon>Bdellovibrionota</taxon>
        <taxon>Bacteriovoracia</taxon>
        <taxon>Bacteriovoracales</taxon>
        <taxon>Halobacteriovoraceae</taxon>
        <taxon>Halobacteriovorax</taxon>
    </lineage>
</organism>
<name>A0ABY0IJK0_9BACT</name>
<evidence type="ECO:0000313" key="2">
    <source>
        <dbReference type="Proteomes" id="UP000443582"/>
    </source>
</evidence>
<dbReference type="Pfam" id="PF02565">
    <property type="entry name" value="RecO_C"/>
    <property type="match status" value="1"/>
</dbReference>
<dbReference type="RefSeq" id="WP_114705599.1">
    <property type="nucleotide sequence ID" value="NZ_QDKL01000001.1"/>
</dbReference>
<comment type="caution">
    <text evidence="1">The sequence shown here is derived from an EMBL/GenBank/DDBJ whole genome shotgun (WGS) entry which is preliminary data.</text>
</comment>
<dbReference type="PANTHER" id="PTHR33991:SF1">
    <property type="entry name" value="DNA REPAIR PROTEIN RECO"/>
    <property type="match status" value="1"/>
</dbReference>